<dbReference type="InterPro" id="IPR022742">
    <property type="entry name" value="Hydrolase_4"/>
</dbReference>
<dbReference type="Gene3D" id="3.40.50.1820">
    <property type="entry name" value="alpha/beta hydrolase"/>
    <property type="match status" value="1"/>
</dbReference>
<dbReference type="SUPFAM" id="SSF53474">
    <property type="entry name" value="alpha/beta-Hydrolases"/>
    <property type="match status" value="1"/>
</dbReference>
<organism evidence="2 3">
    <name type="scientific">Limosilactobacillus reuteri</name>
    <name type="common">Lactobacillus reuteri</name>
    <dbReference type="NCBI Taxonomy" id="1598"/>
    <lineage>
        <taxon>Bacteria</taxon>
        <taxon>Bacillati</taxon>
        <taxon>Bacillota</taxon>
        <taxon>Bacilli</taxon>
        <taxon>Lactobacillales</taxon>
        <taxon>Lactobacillaceae</taxon>
        <taxon>Limosilactobacillus</taxon>
    </lineage>
</organism>
<name>A0A1C2GF21_LIMRT</name>
<reference evidence="2 3" key="1">
    <citation type="submission" date="2016-08" db="EMBL/GenBank/DDBJ databases">
        <title>Probiotic bacterium isolated from chicken gut.</title>
        <authorList>
            <person name="Levy J.L."/>
            <person name="Hassan H.M."/>
            <person name="Mendoza M.A."/>
        </authorList>
    </citation>
    <scope>NUCLEOTIDE SEQUENCE [LARGE SCALE GENOMIC DNA]</scope>
    <source>
        <strain evidence="2 3">P43</strain>
    </source>
</reference>
<accession>A0A1C2GF21</accession>
<dbReference type="AlphaFoldDB" id="A0A1C2GF21"/>
<evidence type="ECO:0000313" key="3">
    <source>
        <dbReference type="Proteomes" id="UP000095141"/>
    </source>
</evidence>
<dbReference type="EMBL" id="MCNS01000001">
    <property type="protein sequence ID" value="OCX50047.1"/>
    <property type="molecule type" value="Genomic_DNA"/>
</dbReference>
<dbReference type="GO" id="GO:0016787">
    <property type="term" value="F:hydrolase activity"/>
    <property type="evidence" value="ECO:0007669"/>
    <property type="project" value="UniProtKB-KW"/>
</dbReference>
<evidence type="ECO:0000313" key="2">
    <source>
        <dbReference type="EMBL" id="OCX50047.1"/>
    </source>
</evidence>
<dbReference type="Pfam" id="PF12146">
    <property type="entry name" value="Hydrolase_4"/>
    <property type="match status" value="1"/>
</dbReference>
<dbReference type="RefSeq" id="WP_066035300.1">
    <property type="nucleotide sequence ID" value="NZ_CP136906.1"/>
</dbReference>
<dbReference type="InterPro" id="IPR000073">
    <property type="entry name" value="AB_hydrolase_1"/>
</dbReference>
<evidence type="ECO:0000259" key="1">
    <source>
        <dbReference type="Pfam" id="PF12146"/>
    </source>
</evidence>
<dbReference type="PRINTS" id="PR00111">
    <property type="entry name" value="ABHYDROLASE"/>
</dbReference>
<proteinExistence type="predicted"/>
<feature type="domain" description="Serine aminopeptidase S33" evidence="1">
    <location>
        <begin position="30"/>
        <end position="258"/>
    </location>
</feature>
<sequence length="277" mass="31190">MSFYNEQIDKMIDSATPGIQLHTVTNLAATPQANVIIVHGLAEYAGRFDPIASYLLQYNCNVFRYDQIGHGKSGGKRGFMKSTDDLSENLKIIVNRTKSEYPDFPVFVIGHSMGGETVLLYAAKYPHTVDALVVTDPVSVAKGPSSLSVPMDGKEEDSFPNMINGGLDRDQRVVDKYVANDQVLHTLTVGIMNNAIWQGALYLREHLGNIVDPLLFLQGLKDGLINYQDSLEAYAAIKSVDKELHVYPFLMHEILNEPSRKWEIYQEILRWVNKHRY</sequence>
<dbReference type="PANTHER" id="PTHR11614">
    <property type="entry name" value="PHOSPHOLIPASE-RELATED"/>
    <property type="match status" value="1"/>
</dbReference>
<dbReference type="InterPro" id="IPR051044">
    <property type="entry name" value="MAG_DAG_Lipase"/>
</dbReference>
<gene>
    <name evidence="2" type="ORF">BFD03_00540</name>
</gene>
<protein>
    <submittedName>
        <fullName evidence="2">Alpha/beta hydrolase</fullName>
    </submittedName>
</protein>
<keyword evidence="2" id="KW-0378">Hydrolase</keyword>
<dbReference type="InterPro" id="IPR029058">
    <property type="entry name" value="AB_hydrolase_fold"/>
</dbReference>
<comment type="caution">
    <text evidence="2">The sequence shown here is derived from an EMBL/GenBank/DDBJ whole genome shotgun (WGS) entry which is preliminary data.</text>
</comment>
<dbReference type="Proteomes" id="UP000095141">
    <property type="component" value="Unassembled WGS sequence"/>
</dbReference>